<feature type="transmembrane region" description="Helical" evidence="6">
    <location>
        <begin position="84"/>
        <end position="103"/>
    </location>
</feature>
<evidence type="ECO:0000256" key="3">
    <source>
        <dbReference type="ARBA" id="ARBA00022692"/>
    </source>
</evidence>
<keyword evidence="3 6" id="KW-0812">Transmembrane</keyword>
<evidence type="ECO:0000256" key="6">
    <source>
        <dbReference type="SAM" id="Phobius"/>
    </source>
</evidence>
<evidence type="ECO:0000256" key="1">
    <source>
        <dbReference type="ARBA" id="ARBA00004651"/>
    </source>
</evidence>
<evidence type="ECO:0000256" key="5">
    <source>
        <dbReference type="ARBA" id="ARBA00023136"/>
    </source>
</evidence>
<feature type="transmembrane region" description="Helical" evidence="6">
    <location>
        <begin position="193"/>
        <end position="213"/>
    </location>
</feature>
<evidence type="ECO:0000313" key="7">
    <source>
        <dbReference type="EMBL" id="KWZ79850.1"/>
    </source>
</evidence>
<reference evidence="8" key="1">
    <citation type="submission" date="2016-01" db="EMBL/GenBank/DDBJ databases">
        <authorList>
            <person name="Mitreva M."/>
            <person name="Pepin K.H."/>
            <person name="Mihindukulasuriya K.A."/>
            <person name="Fulton R."/>
            <person name="Fronick C."/>
            <person name="O'Laughlin M."/>
            <person name="Miner T."/>
            <person name="Herter B."/>
            <person name="Rosa B.A."/>
            <person name="Cordes M."/>
            <person name="Tomlinson C."/>
            <person name="Wollam A."/>
            <person name="Palsikar V.B."/>
            <person name="Mardis E.R."/>
            <person name="Wilson R.K."/>
        </authorList>
    </citation>
    <scope>NUCLEOTIDE SEQUENCE [LARGE SCALE GENOMIC DNA]</scope>
    <source>
        <strain evidence="8">GED7749B</strain>
    </source>
</reference>
<feature type="transmembrane region" description="Helical" evidence="6">
    <location>
        <begin position="157"/>
        <end position="187"/>
    </location>
</feature>
<dbReference type="EMBL" id="LRPN01000107">
    <property type="protein sequence ID" value="KWZ79850.1"/>
    <property type="molecule type" value="Genomic_DNA"/>
</dbReference>
<comment type="caution">
    <text evidence="7">The sequence shown here is derived from an EMBL/GenBank/DDBJ whole genome shotgun (WGS) entry which is preliminary data.</text>
</comment>
<name>A0A133KK80_HEYCO</name>
<dbReference type="PATRIC" id="fig|1398.22.peg.2437"/>
<proteinExistence type="predicted"/>
<dbReference type="PANTHER" id="PTHR33545">
    <property type="entry name" value="UPF0750 MEMBRANE PROTEIN YITT-RELATED"/>
    <property type="match status" value="1"/>
</dbReference>
<keyword evidence="4 6" id="KW-1133">Transmembrane helix</keyword>
<dbReference type="GO" id="GO:0005886">
    <property type="term" value="C:plasma membrane"/>
    <property type="evidence" value="ECO:0007669"/>
    <property type="project" value="UniProtKB-SubCell"/>
</dbReference>
<dbReference type="PANTHER" id="PTHR33545:SF9">
    <property type="entry name" value="UPF0750 MEMBRANE PROTEIN YITE"/>
    <property type="match status" value="1"/>
</dbReference>
<gene>
    <name evidence="7" type="ORF">HMPREF3213_02440</name>
</gene>
<keyword evidence="2" id="KW-1003">Cell membrane</keyword>
<dbReference type="InterPro" id="IPR003740">
    <property type="entry name" value="YitT"/>
</dbReference>
<comment type="subcellular location">
    <subcellularLocation>
        <location evidence="1">Cell membrane</location>
        <topology evidence="1">Multi-pass membrane protein</topology>
    </subcellularLocation>
</comment>
<organism evidence="7 8">
    <name type="scientific">Heyndrickxia coagulans</name>
    <name type="common">Weizmannia coagulans</name>
    <dbReference type="NCBI Taxonomy" id="1398"/>
    <lineage>
        <taxon>Bacteria</taxon>
        <taxon>Bacillati</taxon>
        <taxon>Bacillota</taxon>
        <taxon>Bacilli</taxon>
        <taxon>Bacillales</taxon>
        <taxon>Bacillaceae</taxon>
        <taxon>Heyndrickxia</taxon>
    </lineage>
</organism>
<accession>A0A133KK80</accession>
<protein>
    <recommendedName>
        <fullName evidence="9">YitT family protein</fullName>
    </recommendedName>
</protein>
<evidence type="ECO:0008006" key="9">
    <source>
        <dbReference type="Google" id="ProtNLM"/>
    </source>
</evidence>
<evidence type="ECO:0000256" key="4">
    <source>
        <dbReference type="ARBA" id="ARBA00022989"/>
    </source>
</evidence>
<dbReference type="Pfam" id="PF02588">
    <property type="entry name" value="YitT_membrane"/>
    <property type="match status" value="1"/>
</dbReference>
<evidence type="ECO:0000256" key="2">
    <source>
        <dbReference type="ARBA" id="ARBA00022475"/>
    </source>
</evidence>
<feature type="transmembrane region" description="Helical" evidence="6">
    <location>
        <begin position="115"/>
        <end position="145"/>
    </location>
</feature>
<dbReference type="AlphaFoldDB" id="A0A133KK80"/>
<dbReference type="InterPro" id="IPR051461">
    <property type="entry name" value="UPF0750_membrane"/>
</dbReference>
<dbReference type="Proteomes" id="UP000070376">
    <property type="component" value="Unassembled WGS sequence"/>
</dbReference>
<evidence type="ECO:0000313" key="8">
    <source>
        <dbReference type="Proteomes" id="UP000070376"/>
    </source>
</evidence>
<feature type="transmembrane region" description="Helical" evidence="6">
    <location>
        <begin position="54"/>
        <end position="77"/>
    </location>
</feature>
<keyword evidence="5 6" id="KW-0472">Membrane</keyword>
<sequence>MIFLKKQHSRNVKKLLMIMAGAALQGYSMGVFLFPNAIPSGGAGGLTVLFHHWFRIPLSIALWMLNSSMLVFAVYFLSAASAMGTLLGITVTSVSVNLSAFLWETPFHNEWLDLALGSVLLGIGIGILLRQGVSNGGIGIVALIISKYRSVNPATPLFIINGLIFILTAYVIDWEIVVQAVICQYVSTRIVGWIYQFSFQAIYLKLPFLPLGWRKK</sequence>
<feature type="transmembrane region" description="Helical" evidence="6">
    <location>
        <begin position="15"/>
        <end position="34"/>
    </location>
</feature>